<proteinExistence type="predicted"/>
<feature type="coiled-coil region" evidence="1">
    <location>
        <begin position="333"/>
        <end position="462"/>
    </location>
</feature>
<keyword evidence="1" id="KW-0175">Coiled coil</keyword>
<comment type="caution">
    <text evidence="2">The sequence shown here is derived from an EMBL/GenBank/DDBJ whole genome shotgun (WGS) entry which is preliminary data.</text>
</comment>
<accession>A0ABD2MJ10</accession>
<reference evidence="2 3" key="1">
    <citation type="journal article" date="2021" name="BMC Biol.">
        <title>Horizontally acquired antibacterial genes associated with adaptive radiation of ladybird beetles.</title>
        <authorList>
            <person name="Li H.S."/>
            <person name="Tang X.F."/>
            <person name="Huang Y.H."/>
            <person name="Xu Z.Y."/>
            <person name="Chen M.L."/>
            <person name="Du X.Y."/>
            <person name="Qiu B.Y."/>
            <person name="Chen P.T."/>
            <person name="Zhang W."/>
            <person name="Slipinski A."/>
            <person name="Escalona H.E."/>
            <person name="Waterhouse R.M."/>
            <person name="Zwick A."/>
            <person name="Pang H."/>
        </authorList>
    </citation>
    <scope>NUCLEOTIDE SEQUENCE [LARGE SCALE GENOMIC DNA]</scope>
    <source>
        <strain evidence="2">SYSU2018</strain>
    </source>
</reference>
<evidence type="ECO:0000313" key="2">
    <source>
        <dbReference type="EMBL" id="KAL3266376.1"/>
    </source>
</evidence>
<protein>
    <submittedName>
        <fullName evidence="2">Uncharacterized protein</fullName>
    </submittedName>
</protein>
<gene>
    <name evidence="2" type="ORF">HHI36_010553</name>
</gene>
<feature type="coiled-coil region" evidence="1">
    <location>
        <begin position="5"/>
        <end position="78"/>
    </location>
</feature>
<name>A0ABD2MJ10_9CUCU</name>
<evidence type="ECO:0000256" key="1">
    <source>
        <dbReference type="SAM" id="Coils"/>
    </source>
</evidence>
<dbReference type="EMBL" id="JABFTP020000001">
    <property type="protein sequence ID" value="KAL3266376.1"/>
    <property type="molecule type" value="Genomic_DNA"/>
</dbReference>
<dbReference type="AlphaFoldDB" id="A0ABD2MJ10"/>
<dbReference type="Proteomes" id="UP001516400">
    <property type="component" value="Unassembled WGS sequence"/>
</dbReference>
<sequence>MQKKIEELTAKNNSLVERMKKIAANLKKKTQNCQDLEQQLQSNQEKWEIELNEKNTCIREKEEEIEALRLEVDMYHNDIRKKFNVSDLETQNISQPKPVELRSEISLQEELSGSSIIPDTFSKSDDNSRFSKIRELELIIETQENDIMNYKERISMLEETLAKMEERRETLEQKTNELGVQLLEKSQSFEEISKTEDLLEEKLKNLTKYNEDVEKKLEQISRENERLQVENDNFKDLNERLKQKLNVAQERVNEQLEVIQNATILEQELEKSRSQINDLEIEIRKLEINKVQLEESTRLDLEKFDHDWQIQFEVISKEKSELSVTCEKMSEKIAELAESEQVLLEKVNELNIKLEKSYELQDASDQELMTQNDEIKNLKNILDQKNRENDNNLVQLEKIQTEKQDEMDSLKIINKDLMARVDELVQDLNSIKTSLEQAHTELSQLRNVNTELQTKLQIQSDNQVHEQKQQTQPLFAWSYQQDDPFSFIGDTQDVKNQELEDHLSKIAETESSSVQMEQPYIQSIEVNTKEQLLEKIKTLEFILKNVENERDDVLNQCSHLSNEVMKFVYEKEGDSGTKLS</sequence>
<organism evidence="2 3">
    <name type="scientific">Cryptolaemus montrouzieri</name>
    <dbReference type="NCBI Taxonomy" id="559131"/>
    <lineage>
        <taxon>Eukaryota</taxon>
        <taxon>Metazoa</taxon>
        <taxon>Ecdysozoa</taxon>
        <taxon>Arthropoda</taxon>
        <taxon>Hexapoda</taxon>
        <taxon>Insecta</taxon>
        <taxon>Pterygota</taxon>
        <taxon>Neoptera</taxon>
        <taxon>Endopterygota</taxon>
        <taxon>Coleoptera</taxon>
        <taxon>Polyphaga</taxon>
        <taxon>Cucujiformia</taxon>
        <taxon>Coccinelloidea</taxon>
        <taxon>Coccinellidae</taxon>
        <taxon>Scymninae</taxon>
        <taxon>Scymnini</taxon>
        <taxon>Cryptolaemus</taxon>
    </lineage>
</organism>
<feature type="coiled-coil region" evidence="1">
    <location>
        <begin position="133"/>
        <end position="296"/>
    </location>
</feature>
<feature type="coiled-coil region" evidence="1">
    <location>
        <begin position="529"/>
        <end position="563"/>
    </location>
</feature>
<evidence type="ECO:0000313" key="3">
    <source>
        <dbReference type="Proteomes" id="UP001516400"/>
    </source>
</evidence>
<keyword evidence="3" id="KW-1185">Reference proteome</keyword>